<reference evidence="1" key="3">
    <citation type="submission" date="2000-03" db="EMBL/GenBank/DDBJ databases">
        <authorList>
            <person name="EU Arabidopsis sequencing project"/>
        </authorList>
    </citation>
    <scope>NUCLEOTIDE SEQUENCE</scope>
</reference>
<dbReference type="EMBL" id="AL162875">
    <property type="protein sequence ID" value="CAB85551.1"/>
    <property type="molecule type" value="Genomic_DNA"/>
</dbReference>
<evidence type="ECO:0000313" key="1">
    <source>
        <dbReference type="EMBL" id="CAB85551.1"/>
    </source>
</evidence>
<organism evidence="1">
    <name type="scientific">Arabidopsis thaliana</name>
    <name type="common">Mouse-ear cress</name>
    <dbReference type="NCBI Taxonomy" id="3702"/>
    <lineage>
        <taxon>Eukaryota</taxon>
        <taxon>Viridiplantae</taxon>
        <taxon>Streptophyta</taxon>
        <taxon>Embryophyta</taxon>
        <taxon>Tracheophyta</taxon>
        <taxon>Spermatophyta</taxon>
        <taxon>Magnoliopsida</taxon>
        <taxon>eudicotyledons</taxon>
        <taxon>Gunneridae</taxon>
        <taxon>Pentapetalae</taxon>
        <taxon>rosids</taxon>
        <taxon>malvids</taxon>
        <taxon>Brassicales</taxon>
        <taxon>Brassicaceae</taxon>
        <taxon>Camelineae</taxon>
        <taxon>Arabidopsis</taxon>
    </lineage>
</organism>
<name>Q9LZ80_ARATH</name>
<dbReference type="AlphaFoldDB" id="Q9LZ80"/>
<dbReference type="PIR" id="T48441">
    <property type="entry name" value="T48441"/>
</dbReference>
<protein>
    <submittedName>
        <fullName evidence="1">Uncharacterized protein T32M21_50</fullName>
    </submittedName>
</protein>
<proteinExistence type="predicted"/>
<reference key="1">
    <citation type="journal article" date="2000" name="Nature">
        <title>Sequence and analysis of chromosome 5 of the plant Arabidopsis thaliana.</title>
        <authorList>
            <consortium name="Kazusa DNA Research Institute"/>
            <consortium name="Cold Spring Harbor and Washington University in St Louis Sequencing Consortium"/>
            <consortium name="European Union Arabidopsis Genome Sequencing Consortium"/>
            <person name="Tabata S."/>
            <person name="Kaneko T."/>
            <person name="Nakamura Y."/>
            <person name="Kotani H."/>
            <person name="Kato T."/>
            <person name="Asamizu E."/>
            <person name="Miyajima N."/>
            <person name="Sasamoto S."/>
            <person name="Kimura T."/>
            <person name="Hosouchi T."/>
            <person name="Kawashima K."/>
            <person name="Kohara M."/>
            <person name="Matsumoto M."/>
            <person name="Matsuno A."/>
            <person name="Muraki A."/>
            <person name="Nakayama S."/>
            <person name="Nakazaki N."/>
            <person name="Naruo K."/>
            <person name="Okumura S."/>
            <person name="Shinpo S."/>
            <person name="Takeuchi C."/>
            <person name="Wada T."/>
            <person name="Watanabe A."/>
            <person name="Yamada M."/>
            <person name="Yasuda M."/>
            <person name="Sato S."/>
            <person name="de la Bastide M."/>
            <person name="Huang E."/>
            <person name="Spiegel L."/>
            <person name="Gnoj L."/>
            <person name="O'Shaughnessy A."/>
            <person name="Preston R."/>
            <person name="Habermann K."/>
            <person name="Murray J."/>
            <person name="Johnson D."/>
            <person name="Rohlfing T."/>
            <person name="Nelson J."/>
            <person name="Stoneking T."/>
            <person name="Pepin K."/>
            <person name="Spieth J."/>
            <person name="Sekhon M."/>
            <person name="Armstrong J."/>
            <person name="Becker M."/>
            <person name="Belter E."/>
            <person name="Cordum H."/>
            <person name="Cordes M."/>
            <person name="Courtney L."/>
            <person name="Courtney W."/>
            <person name="Dante M."/>
            <person name="Du H."/>
            <person name="Edwards J."/>
            <person name="Fryman J."/>
            <person name="Haakensen B."/>
            <person name="Lamar E."/>
            <person name="Latreille P."/>
            <person name="Leonard S."/>
            <person name="Meyer R."/>
            <person name="Mulvaney E."/>
            <person name="Ozersky P."/>
            <person name="Riley A."/>
            <person name="Strowmatt C."/>
            <person name="Wagner-McPherson C."/>
            <person name="Wollam A."/>
            <person name="Yoakum M."/>
            <person name="Bell M."/>
            <person name="Dedhia N."/>
            <person name="Parnell L."/>
            <person name="Shah R."/>
            <person name="Rodriguez M."/>
            <person name="See L.H."/>
            <person name="Vil D."/>
            <person name="Baker J."/>
            <person name="Kirchoff K."/>
            <person name="Toth K."/>
            <person name="King L."/>
            <person name="Bahret A."/>
            <person name="Miller B."/>
            <person name="Marra M."/>
            <person name="Martienssen R."/>
            <person name="McCombie W.R."/>
            <person name="Wilson R.K."/>
            <person name="Murphy G."/>
            <person name="Bancroft I."/>
            <person name="Volckaert G."/>
            <person name="Wambutt R."/>
            <person name="Dusterhoft A."/>
            <person name="Stiekema W."/>
            <person name="Pohl T."/>
            <person name="Entian K.D."/>
            <person name="Terryn N."/>
            <person name="Hartley N."/>
            <person name="Bent E."/>
            <person name="Johnson S."/>
            <person name="Langham S.A."/>
            <person name="McCullagh B."/>
            <person name="Robben J."/>
            <person name="Grymonprez B."/>
            <person name="Zimmermann W."/>
            <person name="Ramsperger U."/>
            <person name="Wedler H."/>
            <person name="Balke K."/>
            <person name="Wedler E."/>
            <person name="Peters S."/>
            <person name="van Staveren M."/>
            <person name="Dirkse W."/>
            <person name="Mooijman P."/>
            <person name="Lankhorst R.K."/>
            <person name="Weitzenegger T."/>
            <person name="Bothe G."/>
            <person name="Rose M."/>
            <person name="Hauf J."/>
            <person name="Berneiser S."/>
            <person name="Hempel S."/>
            <person name="Feldpausch M."/>
            <person name="Lamberth S."/>
            <person name="Villarroel R."/>
            <person name="Gielen J."/>
            <person name="Ardiles W."/>
            <person name="Bents O."/>
            <person name="Lemcke K."/>
            <person name="Kolesov G."/>
            <person name="Mayer K."/>
            <person name="Rudd S."/>
            <person name="Schoof H."/>
            <person name="Schueller C."/>
            <person name="Zaccaria P."/>
            <person name="Mewes H.W."/>
            <person name="Bevan M."/>
            <person name="Fransz P."/>
        </authorList>
    </citation>
    <scope>NUCLEOTIDE SEQUENCE [LARGE SCALE GENOMIC DNA]</scope>
    <source>
        <strain>cv. Columbia</strain>
    </source>
</reference>
<reference evidence="1" key="2">
    <citation type="submission" date="2000-03" db="EMBL/GenBank/DDBJ databases">
        <authorList>
            <person name="Bevan M."/>
            <person name="Terryn N."/>
            <person name="Ardiles W."/>
            <person name="Buysshaert C."/>
            <person name="Dasseville R."/>
            <person name="De Clerck R."/>
            <person name="De Keyser A."/>
            <person name="Neyt P."/>
            <person name="Rouze P."/>
            <person name="Van Den Daele H."/>
            <person name="Villaroel R."/>
            <person name="Gielen J."/>
            <person name="Van Montagu M."/>
            <person name="Bancroft I."/>
            <person name="Mewes H.W."/>
            <person name="Rudd S."/>
            <person name="Lemcke K."/>
            <person name="Mayer K.F.X."/>
        </authorList>
    </citation>
    <scope>NUCLEOTIDE SEQUENCE</scope>
</reference>
<gene>
    <name evidence="1" type="primary">T32M21_50</name>
</gene>
<sequence length="96" mass="11360">MTHREITVEQTNKRILLKRVEIPVTTDSFVIILPEYHIEKDREFAIIPYLNSRRHRIVEPGTYGSFCFTIRSHRSQEVALKCLPKPMHDSLWRAAK</sequence>
<accession>Q9LZ80</accession>